<name>A0ABY1H5N2_9STAP</name>
<evidence type="ECO:0000313" key="3">
    <source>
        <dbReference type="Proteomes" id="UP000182665"/>
    </source>
</evidence>
<accession>A0ABY1H5N2</accession>
<dbReference type="EMBL" id="FPKT01000020">
    <property type="protein sequence ID" value="SFZ79284.1"/>
    <property type="molecule type" value="Genomic_DNA"/>
</dbReference>
<feature type="coiled-coil region" evidence="1">
    <location>
        <begin position="114"/>
        <end position="148"/>
    </location>
</feature>
<organism evidence="2 3">
    <name type="scientific">Staphylococcus pasteuri</name>
    <dbReference type="NCBI Taxonomy" id="45972"/>
    <lineage>
        <taxon>Bacteria</taxon>
        <taxon>Bacillati</taxon>
        <taxon>Bacillota</taxon>
        <taxon>Bacilli</taxon>
        <taxon>Bacillales</taxon>
        <taxon>Staphylococcaceae</taxon>
        <taxon>Staphylococcus</taxon>
    </lineage>
</organism>
<protein>
    <submittedName>
        <fullName evidence="2">Uncharacterized protein</fullName>
    </submittedName>
</protein>
<evidence type="ECO:0000313" key="2">
    <source>
        <dbReference type="EMBL" id="SFZ79284.1"/>
    </source>
</evidence>
<reference evidence="2 3" key="1">
    <citation type="submission" date="2016-11" db="EMBL/GenBank/DDBJ databases">
        <authorList>
            <person name="Varghese N."/>
            <person name="Submissions S."/>
        </authorList>
    </citation>
    <scope>NUCLEOTIDE SEQUENCE [LARGE SCALE GENOMIC DNA]</scope>
    <source>
        <strain evidence="2 3">NFIX07</strain>
    </source>
</reference>
<keyword evidence="3" id="KW-1185">Reference proteome</keyword>
<sequence length="177" mass="21489">MTEFYSIKEVANLCNKHKSTVQRKLTKKVLEDINNQMLAIYKKAEGYNGKTQLFFNEYAVKYIMTLFDKELDYYAIDDKDLYELSKRFNDKEHNKNINNIDDLIDYINNDEISYVDKLDKITNLKNHMNKLEDENIRRKIDLDSYQQQVDLMEIHIHYQEEEIKYLRDEVLKELKKR</sequence>
<proteinExistence type="predicted"/>
<keyword evidence="1" id="KW-0175">Coiled coil</keyword>
<gene>
    <name evidence="2" type="ORF">SAMN03097721_02646</name>
</gene>
<dbReference type="Proteomes" id="UP000182665">
    <property type="component" value="Unassembled WGS sequence"/>
</dbReference>
<evidence type="ECO:0000256" key="1">
    <source>
        <dbReference type="SAM" id="Coils"/>
    </source>
</evidence>
<comment type="caution">
    <text evidence="2">The sequence shown here is derived from an EMBL/GenBank/DDBJ whole genome shotgun (WGS) entry which is preliminary data.</text>
</comment>